<proteinExistence type="predicted"/>
<keyword evidence="1" id="KW-0812">Transmembrane</keyword>
<reference evidence="6" key="1">
    <citation type="submission" date="2006-10" db="EMBL/GenBank/DDBJ databases">
        <title>Complete sequence of Solibacter usitatus Ellin6076.</title>
        <authorList>
            <consortium name="US DOE Joint Genome Institute"/>
            <person name="Copeland A."/>
            <person name="Lucas S."/>
            <person name="Lapidus A."/>
            <person name="Barry K."/>
            <person name="Detter J.C."/>
            <person name="Glavina del Rio T."/>
            <person name="Hammon N."/>
            <person name="Israni S."/>
            <person name="Dalin E."/>
            <person name="Tice H."/>
            <person name="Pitluck S."/>
            <person name="Thompson L.S."/>
            <person name="Brettin T."/>
            <person name="Bruce D."/>
            <person name="Han C."/>
            <person name="Tapia R."/>
            <person name="Gilna P."/>
            <person name="Schmutz J."/>
            <person name="Larimer F."/>
            <person name="Land M."/>
            <person name="Hauser L."/>
            <person name="Kyrpides N."/>
            <person name="Mikhailova N."/>
            <person name="Janssen P.H."/>
            <person name="Kuske C.R."/>
            <person name="Richardson P."/>
        </authorList>
    </citation>
    <scope>NUCLEOTIDE SEQUENCE</scope>
    <source>
        <strain evidence="6">Ellin6076</strain>
    </source>
</reference>
<evidence type="ECO:0000259" key="5">
    <source>
        <dbReference type="Pfam" id="PF21070"/>
    </source>
</evidence>
<feature type="domain" description="Type VI secretion system component TssM1 helical" evidence="5">
    <location>
        <begin position="899"/>
        <end position="978"/>
    </location>
</feature>
<dbReference type="HOGENOM" id="CLU_273610_0_0_0"/>
<dbReference type="Pfam" id="PF06761">
    <property type="entry name" value="IcmF-related"/>
    <property type="match status" value="1"/>
</dbReference>
<feature type="domain" description="IcmF-related" evidence="3">
    <location>
        <begin position="468"/>
        <end position="767"/>
    </location>
</feature>
<evidence type="ECO:0000259" key="2">
    <source>
        <dbReference type="Pfam" id="PF06744"/>
    </source>
</evidence>
<dbReference type="InterPro" id="IPR053156">
    <property type="entry name" value="T6SS_TssM-like"/>
</dbReference>
<dbReference type="Pfam" id="PF06744">
    <property type="entry name" value="IcmF_C"/>
    <property type="match status" value="1"/>
</dbReference>
<dbReference type="KEGG" id="sus:Acid_0223"/>
<accession>Q02CI0</accession>
<dbReference type="AlphaFoldDB" id="Q02CI0"/>
<evidence type="ECO:0000259" key="4">
    <source>
        <dbReference type="Pfam" id="PF14331"/>
    </source>
</evidence>
<keyword evidence="1" id="KW-1133">Transmembrane helix</keyword>
<sequence>MIALYLLGLVAIILVVLVGVWFYLKKKKAAHDGAAGGDSSAPGAEDIDALVREAEQRLAAAKLGDRLAGLPVLFLAGDTGSTKTSVMVNAGLEPELLAGLVYQDKNLVPTRTANLWFSRRTIFAEAGGKLLTEPAKWNRLIRKLQPRASVASQGAQAPRAVLVCYDAETFTRPGAQEAATAAARNLRTRLGEMSQAFGINLPVYVLFTKMDRLPYFTEYVRNLTREESGQVLGVTIPMRDVRAGGVYGEEQTARLNADFESLFRSLADARPEFLARETDAAIQPGAYEFPREFRKIRPAVVQFLVDICQPSQLTVGPFLRGFYFTGVRPIVINEVAPVAPAPQAKAGYGSAAGTTGLFQAGPAAQAPQAQPVGATRKVPQWLFLSHLFNDVLLADRAAMGASGSSVKAGFARRALFLAAAVLCLLLSIAFTVSFFNNRALETQARDAALGISSAESSGQNLASLDALRKLEALRQSLETLTTYRREGEPWSYRWGLYTGDSLYPEVRRIYFDRFHQLLFLQTQSAMLENLRGLPVGTQGPEYGPTYDALKAYLITTSNHDKSTKLFLTPVLTKWWSGNRGPDAERIALAQKQFDFYATELKEENPFAKENDAVAIERARAYLKQFAGAERVYSFMLAEAGKTNPPIDFNRQFPGSAQVVTQPHVVPGAFSKGGWTFMKDAIAHADRYFNGEQWVLGDQVAGNIDRAALAQGLHDRYYSDFVKEWRTYIKSANVVRYAGLKDATTKLAQLAGNQSPLLELFALASTNTAVDDPAVAKVFQAVQAVVPPGSTDRFIAPSNQNYMNALVAIQTSLEAIANQPGAPNDAAAAQTVTNATQAKVNTRQMAQAFTIDAEGHIEASVQKLLEDPITYLDAMLRSIDTPEINAGGKALCGSFRPVLSKYPFSASASSEATLADINTLFRKPDGLIWTFFDQKLQKVLIRQGAQFVQNPSSKVTVNPAFLNFFNTAAAFGEALYADGGQDPHFSYSLKPETTEGVQMLTVRLDGQTLTYNAGTAAAFKKFNWQGSGTHEALLSVRFGTQDLGLASGEGLWAAFHLFQLADTQSAGAGGTQVLDWVAKSGKAGQPMLLGSGKPLTVRLDLDLGAAPPLFQRGYLSRMTCVQEIAR</sequence>
<dbReference type="PANTHER" id="PTHR36153:SF1">
    <property type="entry name" value="TYPE VI SECRETION SYSTEM COMPONENT TSSM1"/>
    <property type="match status" value="1"/>
</dbReference>
<evidence type="ECO:0000313" key="6">
    <source>
        <dbReference type="EMBL" id="ABJ81236.1"/>
    </source>
</evidence>
<protein>
    <submittedName>
        <fullName evidence="6">ImcF domain protein</fullName>
    </submittedName>
</protein>
<dbReference type="Pfam" id="PF14331">
    <property type="entry name" value="IcmF-related_N"/>
    <property type="match status" value="1"/>
</dbReference>
<dbReference type="InterPro" id="IPR025743">
    <property type="entry name" value="TssM1_N"/>
</dbReference>
<keyword evidence="1" id="KW-0472">Membrane</keyword>
<dbReference type="STRING" id="234267.Acid_0223"/>
<feature type="domain" description="Type VI secretion system component TssM1 N-terminal" evidence="4">
    <location>
        <begin position="161"/>
        <end position="417"/>
    </location>
</feature>
<dbReference type="Pfam" id="PF21070">
    <property type="entry name" value="IcmF_helical"/>
    <property type="match status" value="1"/>
</dbReference>
<dbReference type="InterPro" id="IPR009612">
    <property type="entry name" value="IcmF-rel"/>
</dbReference>
<evidence type="ECO:0000259" key="3">
    <source>
        <dbReference type="Pfam" id="PF06761"/>
    </source>
</evidence>
<dbReference type="InterPro" id="IPR010623">
    <property type="entry name" value="IcmF_C"/>
</dbReference>
<evidence type="ECO:0000256" key="1">
    <source>
        <dbReference type="SAM" id="Phobius"/>
    </source>
</evidence>
<dbReference type="InterPro" id="IPR048677">
    <property type="entry name" value="TssM1_hel"/>
</dbReference>
<dbReference type="InParanoid" id="Q02CI0"/>
<dbReference type="EMBL" id="CP000473">
    <property type="protein sequence ID" value="ABJ81236.1"/>
    <property type="molecule type" value="Genomic_DNA"/>
</dbReference>
<organism evidence="6">
    <name type="scientific">Solibacter usitatus (strain Ellin6076)</name>
    <dbReference type="NCBI Taxonomy" id="234267"/>
    <lineage>
        <taxon>Bacteria</taxon>
        <taxon>Pseudomonadati</taxon>
        <taxon>Acidobacteriota</taxon>
        <taxon>Terriglobia</taxon>
        <taxon>Bryobacterales</taxon>
        <taxon>Solibacteraceae</taxon>
        <taxon>Candidatus Solibacter</taxon>
    </lineage>
</organism>
<name>Q02CI0_SOLUE</name>
<feature type="domain" description="Type VI secretion system IcmF C-terminal" evidence="2">
    <location>
        <begin position="987"/>
        <end position="1080"/>
    </location>
</feature>
<gene>
    <name evidence="6" type="ordered locus">Acid_0223</name>
</gene>
<feature type="transmembrane region" description="Helical" evidence="1">
    <location>
        <begin position="6"/>
        <end position="24"/>
    </location>
</feature>
<dbReference type="OrthoDB" id="9758229at2"/>
<dbReference type="PANTHER" id="PTHR36153">
    <property type="entry name" value="INNER MEMBRANE PROTEIN-RELATED"/>
    <property type="match status" value="1"/>
</dbReference>
<feature type="transmembrane region" description="Helical" evidence="1">
    <location>
        <begin position="414"/>
        <end position="435"/>
    </location>
</feature>
<dbReference type="eggNOG" id="COG3523">
    <property type="taxonomic scope" value="Bacteria"/>
</dbReference>